<name>A0ABR4J9Z0_9EURO</name>
<comment type="caution">
    <text evidence="1">The sequence shown here is derived from an EMBL/GenBank/DDBJ whole genome shotgun (WGS) entry which is preliminary data.</text>
</comment>
<organism evidence="1 2">
    <name type="scientific">Aspergillus pseudoustus</name>
    <dbReference type="NCBI Taxonomy" id="1810923"/>
    <lineage>
        <taxon>Eukaryota</taxon>
        <taxon>Fungi</taxon>
        <taxon>Dikarya</taxon>
        <taxon>Ascomycota</taxon>
        <taxon>Pezizomycotina</taxon>
        <taxon>Eurotiomycetes</taxon>
        <taxon>Eurotiomycetidae</taxon>
        <taxon>Eurotiales</taxon>
        <taxon>Aspergillaceae</taxon>
        <taxon>Aspergillus</taxon>
        <taxon>Aspergillus subgen. Nidulantes</taxon>
    </lineage>
</organism>
<dbReference type="Proteomes" id="UP001610446">
    <property type="component" value="Unassembled WGS sequence"/>
</dbReference>
<evidence type="ECO:0000313" key="2">
    <source>
        <dbReference type="Proteomes" id="UP001610446"/>
    </source>
</evidence>
<sequence length="794" mass="90988">MARGLADLPVEVIHLIAGYLPNSGIKTLRRTCRTLCNSVRLRLDRVFLSANPLNLTVFRAIAGSEAFRYGITEIIWDDARLIEEPLGEFHPDDEREYHRIDPETGCPYWFVHACRDNIDELRRRKGFHRNINRGRTPPEAILRANQIADAELPRNVSWQYYQNLFQQQQDIIVFNKDADAFIHGLRQFPNLKRVTVTPAAHGWIYTPLYETPMIRAFPKGFNYPIPRGWPDFPGWGDKPRAEPWEGESSSSARQAYRGVCIATRALASYPELHHVSELSIDAHTLETALNSRVFEEPNTEYNDFATILRQPGFARLDLSLLVGGQEFTGWLCFRNRYLRRALEGAADLEHISLSTNVDFDPAADATVEGTAGSRAQLVPLCTIFPVEQWCRLRHFALSNFLVDNDDLILFLSALPFATLRSIHLGLLHFVDHGGSFHALLQDMRDKLDWRTRTRTRDVPPSARPSVSIAVPTTYLEIGHAIWLEEELNVLQPRVNGIASRLSKKVTICDVQLGLGGNWRYPAFPSISSYAWDGIENGIWDSISRYWGNSSDSCASWAFANLTGHDTRWVSQGGNLAQARANYQTEHVFEGQLIGDFFTRWLDQGLIKNQRPSPLLTFPRFSCGEILDFFMETDGARFPWQLGGRATAFINLLLTELNVYGQRANRPDHSPCLRILGMIINYLNDPEAFSKFCGTYEGIYAHFEEWDRWHASAGYPAGRNIPSMRDEWREYIRVVLDSLIIRSRATFDYMLDKRQLFRTSLSDPPYDGHWFVNRFINRAQLRLSYTCIHMDPHRA</sequence>
<protein>
    <recommendedName>
        <fullName evidence="3">F-box domain-containing protein</fullName>
    </recommendedName>
</protein>
<evidence type="ECO:0000313" key="1">
    <source>
        <dbReference type="EMBL" id="KAL2836873.1"/>
    </source>
</evidence>
<proteinExistence type="predicted"/>
<dbReference type="EMBL" id="JBFXLU010000170">
    <property type="protein sequence ID" value="KAL2836873.1"/>
    <property type="molecule type" value="Genomic_DNA"/>
</dbReference>
<keyword evidence="2" id="KW-1185">Reference proteome</keyword>
<evidence type="ECO:0008006" key="3">
    <source>
        <dbReference type="Google" id="ProtNLM"/>
    </source>
</evidence>
<reference evidence="1 2" key="1">
    <citation type="submission" date="2024-07" db="EMBL/GenBank/DDBJ databases">
        <title>Section-level genome sequencing and comparative genomics of Aspergillus sections Usti and Cavernicolus.</title>
        <authorList>
            <consortium name="Lawrence Berkeley National Laboratory"/>
            <person name="Nybo J.L."/>
            <person name="Vesth T.C."/>
            <person name="Theobald S."/>
            <person name="Frisvad J.C."/>
            <person name="Larsen T.O."/>
            <person name="Kjaerboelling I."/>
            <person name="Rothschild-Mancinelli K."/>
            <person name="Lyhne E.K."/>
            <person name="Kogle M.E."/>
            <person name="Barry K."/>
            <person name="Clum A."/>
            <person name="Na H."/>
            <person name="Ledsgaard L."/>
            <person name="Lin J."/>
            <person name="Lipzen A."/>
            <person name="Kuo A."/>
            <person name="Riley R."/>
            <person name="Mondo S."/>
            <person name="Labutti K."/>
            <person name="Haridas S."/>
            <person name="Pangalinan J."/>
            <person name="Salamov A.A."/>
            <person name="Simmons B.A."/>
            <person name="Magnuson J.K."/>
            <person name="Chen J."/>
            <person name="Drula E."/>
            <person name="Henrissat B."/>
            <person name="Wiebenga A."/>
            <person name="Lubbers R.J."/>
            <person name="Gomes A.C."/>
            <person name="Makela M.R."/>
            <person name="Stajich J."/>
            <person name="Grigoriev I.V."/>
            <person name="Mortensen U.H."/>
            <person name="De Vries R.P."/>
            <person name="Baker S.E."/>
            <person name="Andersen M.R."/>
        </authorList>
    </citation>
    <scope>NUCLEOTIDE SEQUENCE [LARGE SCALE GENOMIC DNA]</scope>
    <source>
        <strain evidence="1 2">CBS 123904</strain>
    </source>
</reference>
<gene>
    <name evidence="1" type="ORF">BJY01DRAFT_258587</name>
</gene>
<accession>A0ABR4J9Z0</accession>